<evidence type="ECO:0000256" key="5">
    <source>
        <dbReference type="ARBA" id="ARBA00022679"/>
    </source>
</evidence>
<feature type="compositionally biased region" description="Acidic residues" evidence="15">
    <location>
        <begin position="1409"/>
        <end position="1424"/>
    </location>
</feature>
<keyword evidence="11" id="KW-0472">Membrane</keyword>
<evidence type="ECO:0000256" key="11">
    <source>
        <dbReference type="ARBA" id="ARBA00023136"/>
    </source>
</evidence>
<dbReference type="FunFam" id="1.10.510.10:FF:000347">
    <property type="entry name" value="Apoptosis associated tyrosine kinase"/>
    <property type="match status" value="1"/>
</dbReference>
<feature type="region of interest" description="Disordered" evidence="15">
    <location>
        <begin position="1329"/>
        <end position="1445"/>
    </location>
</feature>
<feature type="compositionally biased region" description="Polar residues" evidence="15">
    <location>
        <begin position="1609"/>
        <end position="1619"/>
    </location>
</feature>
<dbReference type="GeneTree" id="ENSGT00940000154244"/>
<reference evidence="18" key="2">
    <citation type="submission" date="2025-09" db="UniProtKB">
        <authorList>
            <consortium name="Ensembl"/>
        </authorList>
    </citation>
    <scope>IDENTIFICATION</scope>
</reference>
<dbReference type="Pfam" id="PF07714">
    <property type="entry name" value="PK_Tyr_Ser-Thr"/>
    <property type="match status" value="1"/>
</dbReference>
<keyword evidence="6" id="KW-0812">Transmembrane</keyword>
<dbReference type="EC" id="2.7.11.1" evidence="2"/>
<dbReference type="SUPFAM" id="SSF56112">
    <property type="entry name" value="Protein kinase-like (PK-like)"/>
    <property type="match status" value="1"/>
</dbReference>
<dbReference type="FunFam" id="3.30.200.20:FF:000275">
    <property type="entry name" value="Apoptosis associated tyrosine kinase"/>
    <property type="match status" value="1"/>
</dbReference>
<dbReference type="PROSITE" id="PS50011">
    <property type="entry name" value="PROTEIN_KINASE_DOM"/>
    <property type="match status" value="1"/>
</dbReference>
<evidence type="ECO:0000256" key="8">
    <source>
        <dbReference type="ARBA" id="ARBA00022777"/>
    </source>
</evidence>
<evidence type="ECO:0000313" key="19">
    <source>
        <dbReference type="Proteomes" id="UP000264800"/>
    </source>
</evidence>
<dbReference type="GO" id="GO:0005737">
    <property type="term" value="C:cytoplasm"/>
    <property type="evidence" value="ECO:0007669"/>
    <property type="project" value="UniProtKB-ARBA"/>
</dbReference>
<feature type="region of interest" description="Disordered" evidence="15">
    <location>
        <begin position="898"/>
        <end position="971"/>
    </location>
</feature>
<evidence type="ECO:0000256" key="12">
    <source>
        <dbReference type="ARBA" id="ARBA00047899"/>
    </source>
</evidence>
<evidence type="ECO:0000256" key="15">
    <source>
        <dbReference type="SAM" id="MobiDB-lite"/>
    </source>
</evidence>
<reference evidence="18" key="1">
    <citation type="submission" date="2025-08" db="UniProtKB">
        <authorList>
            <consortium name="Ensembl"/>
        </authorList>
    </citation>
    <scope>IDENTIFICATION</scope>
</reference>
<feature type="region of interest" description="Disordered" evidence="15">
    <location>
        <begin position="1501"/>
        <end position="1593"/>
    </location>
</feature>
<protein>
    <recommendedName>
        <fullName evidence="2">non-specific serine/threonine protein kinase</fullName>
        <ecNumber evidence="2">2.7.11.1</ecNumber>
    </recommendedName>
</protein>
<dbReference type="Ensembl" id="ENSKMAT00000015711.1">
    <property type="protein sequence ID" value="ENSKMAP00000015487.1"/>
    <property type="gene ID" value="ENSKMAG00000011584.1"/>
</dbReference>
<keyword evidence="16" id="KW-0732">Signal</keyword>
<feature type="region of interest" description="Disordered" evidence="15">
    <location>
        <begin position="1269"/>
        <end position="1307"/>
    </location>
</feature>
<evidence type="ECO:0000256" key="16">
    <source>
        <dbReference type="SAM" id="SignalP"/>
    </source>
</evidence>
<feature type="binding site" evidence="14">
    <location>
        <position position="164"/>
    </location>
    <ligand>
        <name>ATP</name>
        <dbReference type="ChEBI" id="CHEBI:30616"/>
    </ligand>
</feature>
<feature type="compositionally biased region" description="Polar residues" evidence="15">
    <location>
        <begin position="1382"/>
        <end position="1396"/>
    </location>
</feature>
<dbReference type="Gene3D" id="1.10.510.10">
    <property type="entry name" value="Transferase(Phosphotransferase) domain 1"/>
    <property type="match status" value="1"/>
</dbReference>
<dbReference type="Proteomes" id="UP000264800">
    <property type="component" value="Unplaced"/>
</dbReference>
<comment type="subcellular location">
    <subcellularLocation>
        <location evidence="1">Membrane</location>
        <topology evidence="1">Single-pass membrane protein</topology>
    </subcellularLocation>
</comment>
<evidence type="ECO:0000256" key="10">
    <source>
        <dbReference type="ARBA" id="ARBA00022989"/>
    </source>
</evidence>
<comment type="catalytic activity">
    <reaction evidence="13">
        <text>L-seryl-[protein] + ATP = O-phospho-L-seryl-[protein] + ADP + H(+)</text>
        <dbReference type="Rhea" id="RHEA:17989"/>
        <dbReference type="Rhea" id="RHEA-COMP:9863"/>
        <dbReference type="Rhea" id="RHEA-COMP:11604"/>
        <dbReference type="ChEBI" id="CHEBI:15378"/>
        <dbReference type="ChEBI" id="CHEBI:29999"/>
        <dbReference type="ChEBI" id="CHEBI:30616"/>
        <dbReference type="ChEBI" id="CHEBI:83421"/>
        <dbReference type="ChEBI" id="CHEBI:456216"/>
        <dbReference type="EC" id="2.7.11.1"/>
    </reaction>
</comment>
<feature type="compositionally biased region" description="Polar residues" evidence="15">
    <location>
        <begin position="898"/>
        <end position="915"/>
    </location>
</feature>
<feature type="compositionally biased region" description="Low complexity" evidence="15">
    <location>
        <begin position="698"/>
        <end position="707"/>
    </location>
</feature>
<feature type="compositionally biased region" description="Low complexity" evidence="15">
    <location>
        <begin position="632"/>
        <end position="645"/>
    </location>
</feature>
<dbReference type="PROSITE" id="PS00107">
    <property type="entry name" value="PROTEIN_KINASE_ATP"/>
    <property type="match status" value="1"/>
</dbReference>
<keyword evidence="4" id="KW-0597">Phosphoprotein</keyword>
<feature type="region of interest" description="Disordered" evidence="15">
    <location>
        <begin position="614"/>
        <end position="648"/>
    </location>
</feature>
<dbReference type="STRING" id="37003.ENSKMAP00000015487"/>
<dbReference type="PANTHER" id="PTHR24417">
    <property type="entry name" value="SERINE/THREONINE-PROTEIN KINASE LMTK1"/>
    <property type="match status" value="1"/>
</dbReference>
<dbReference type="GO" id="GO:0012505">
    <property type="term" value="C:endomembrane system"/>
    <property type="evidence" value="ECO:0007669"/>
    <property type="project" value="UniProtKB-ARBA"/>
</dbReference>
<evidence type="ECO:0000313" key="18">
    <source>
        <dbReference type="Ensembl" id="ENSKMAP00000015487.1"/>
    </source>
</evidence>
<comment type="catalytic activity">
    <reaction evidence="12">
        <text>L-threonyl-[protein] + ATP = O-phospho-L-threonyl-[protein] + ADP + H(+)</text>
        <dbReference type="Rhea" id="RHEA:46608"/>
        <dbReference type="Rhea" id="RHEA-COMP:11060"/>
        <dbReference type="Rhea" id="RHEA-COMP:11605"/>
        <dbReference type="ChEBI" id="CHEBI:15378"/>
        <dbReference type="ChEBI" id="CHEBI:30013"/>
        <dbReference type="ChEBI" id="CHEBI:30616"/>
        <dbReference type="ChEBI" id="CHEBI:61977"/>
        <dbReference type="ChEBI" id="CHEBI:456216"/>
        <dbReference type="EC" id="2.7.11.1"/>
    </reaction>
</comment>
<evidence type="ECO:0000259" key="17">
    <source>
        <dbReference type="PROSITE" id="PS50011"/>
    </source>
</evidence>
<feature type="compositionally biased region" description="Polar residues" evidence="15">
    <location>
        <begin position="952"/>
        <end position="971"/>
    </location>
</feature>
<dbReference type="GO" id="GO:0007420">
    <property type="term" value="P:brain development"/>
    <property type="evidence" value="ECO:0007669"/>
    <property type="project" value="TreeGrafter"/>
</dbReference>
<keyword evidence="19" id="KW-1185">Reference proteome</keyword>
<dbReference type="InterPro" id="IPR017441">
    <property type="entry name" value="Protein_kinase_ATP_BS"/>
</dbReference>
<feature type="compositionally biased region" description="Acidic residues" evidence="15">
    <location>
        <begin position="1367"/>
        <end position="1381"/>
    </location>
</feature>
<organism evidence="18 19">
    <name type="scientific">Kryptolebias marmoratus</name>
    <name type="common">Mangrove killifish</name>
    <name type="synonym">Rivulus marmoratus</name>
    <dbReference type="NCBI Taxonomy" id="37003"/>
    <lineage>
        <taxon>Eukaryota</taxon>
        <taxon>Metazoa</taxon>
        <taxon>Chordata</taxon>
        <taxon>Craniata</taxon>
        <taxon>Vertebrata</taxon>
        <taxon>Euteleostomi</taxon>
        <taxon>Actinopterygii</taxon>
        <taxon>Neopterygii</taxon>
        <taxon>Teleostei</taxon>
        <taxon>Neoteleostei</taxon>
        <taxon>Acanthomorphata</taxon>
        <taxon>Ovalentaria</taxon>
        <taxon>Atherinomorphae</taxon>
        <taxon>Cyprinodontiformes</taxon>
        <taxon>Rivulidae</taxon>
        <taxon>Kryptolebias</taxon>
    </lineage>
</organism>
<proteinExistence type="predicted"/>
<feature type="region of interest" description="Disordered" evidence="15">
    <location>
        <begin position="693"/>
        <end position="713"/>
    </location>
</feature>
<sequence>MLFALHVIVMSSAFFNPSFAFSSHFDTDGAPLSELSWPSSLAVVAVSFSGLFTFVFLMLACLCCKKGDIGFKEFENTEGEEYQADLSALALPSSQNGPEVYILPLTEVSLPVSKQPGRSIQLLKSSDIGRHSLLYLKEIGHGWFGKVLLGEVSAGVSTTQVVVKELKSSASIQDQIKFLEEVQPYRTLQHPALLQCLAQCSEVTPYLLVMEFCPLGDLKNYLCSCRASDSETPDVLILQKMACDIASGLLHLHKYNVIHSDLALRNCLLTSEMSVKIGDYGLSHSQYKDDYYVTQDQIWVPLRWIAPELIDEVHGNLLVVDQTKSSNIWSLGVTMWELFELGNQPYRHYSDRQVLTYAVKEQQLKLPKPQLQFPLDDRWYEVMQFCWLQSELRPSSEEVHLLVTYLCAKGYSEAEEDFEQRWNALRPNLLGSTLHTASSTALVLTPTPNSADIPSAEQTQAVELASSASSSFPLLEHFSDSFHSDTGDDLLTVTETSHGLNFEYKWEQARAEQPYCSSSTSGTLGQENPHYQDIYYSNTGNSSGGCKTDSLTSSMSPSYYEPEHTNIVPVLSAHSPSVSSEYYIRIEETVQCNIKLEDGVVDYSSEPEVTHIRSFSENRTGSSTAQPCAYWSTADNTTSNDSDSSPTIQQTMQPLLSHSSSNSPVKFVHSHNSLSSDCNKIVYCEHSAARKTHKRSSLSDLETTSESQTNLLNPEVHLENPWSLSQAVSSPSLGFCDPYLETNTVNESFHSQVGSLRKNLPIVNHIDVNVGTADGLLLGRRRNGDEEVDLFSEGEATNWISNHSANNNSLTFDSRQTGSGKDSCLNVPSSTTELWSLTKATTRTFQSSKPCGSLESSGGCSNWSPGCEPVRLGSYIHLCHKERETAVQVEKCTDFNNLQHTHSLPSSNTNTSETKGGQMGAKHESQSLPHGEGMYSETPEVNYMKSPCSLKEPQTGQTGQRNNISEGVSAGTSLGLSDIRLQYAQTSEGSRTLDSGVGVRDSSSCLVDLGDYSEDDEDDITDITSGIFADFNLDLSEVEEEDLSPRNNPERVPDSVDAINLMSSGASSCDQGFSPDPFNIPILPKSLDSGYDTENNESPEFIFKELGDPLGGENCPMLGGESEIALQVSLGQGVCTSTSTSELHVKGLFDKNPYRDSAYFSDYDAESERSPNEENNKFFAGSRNHHGPVNIFKSLEDSSVERQFNNGESLTNLRHIKSCVLVNLSEPDCNSHNTFSTPGLSMLSPFPPQMGGCLTKESAPAEEDLGLETEHSADEPTSELSSSTGSEPCSSLHQATANHEEGSRGAEGCSSVHSLLSGCTINACRDKSCEETENGDGSPEEKEEVPENSLINKDTEDRAECVRLNEEDFEDIDADESDSLCEESNGQHDLSTSSSLLELCGEDVRAPLEEAEDEDDSDDSESDEELRTYNIQDEDSEESEEDFTTVPVVVSDCSRAKHLRGLLKMPTLLTQSFCDELETKKKAVSFFDDVTVFLFDQESPTGELADNSFSSGREPSEQESPDPDLKAQSCDTHCVSEESDENNSEDGGSCEWEDNQEDDHSFEPCQSSLHTIPDPMSSPTSVSNTDEAPKPVPVSFNRFMVSRFSITHVSDTHISSATGNGEEDNPKD</sequence>
<dbReference type="GO" id="GO:0005524">
    <property type="term" value="F:ATP binding"/>
    <property type="evidence" value="ECO:0007669"/>
    <property type="project" value="UniProtKB-UniRule"/>
</dbReference>
<evidence type="ECO:0000256" key="14">
    <source>
        <dbReference type="PROSITE-ProRule" id="PRU10141"/>
    </source>
</evidence>
<dbReference type="InterPro" id="IPR001245">
    <property type="entry name" value="Ser-Thr/Tyr_kinase_cat_dom"/>
</dbReference>
<feature type="chain" id="PRO_5018648118" description="non-specific serine/threonine protein kinase" evidence="16">
    <location>
        <begin position="21"/>
        <end position="1628"/>
    </location>
</feature>
<dbReference type="InterPro" id="IPR011009">
    <property type="entry name" value="Kinase-like_dom_sf"/>
</dbReference>
<evidence type="ECO:0000256" key="13">
    <source>
        <dbReference type="ARBA" id="ARBA00048679"/>
    </source>
</evidence>
<keyword evidence="9 14" id="KW-0067">ATP-binding</keyword>
<keyword evidence="7 14" id="KW-0547">Nucleotide-binding</keyword>
<evidence type="ECO:0000256" key="3">
    <source>
        <dbReference type="ARBA" id="ARBA00022527"/>
    </source>
</evidence>
<name>A0A3Q3FSF2_KRYMA</name>
<dbReference type="GO" id="GO:0016020">
    <property type="term" value="C:membrane"/>
    <property type="evidence" value="ECO:0007669"/>
    <property type="project" value="UniProtKB-SubCell"/>
</dbReference>
<feature type="region of interest" description="Disordered" evidence="15">
    <location>
        <begin position="1609"/>
        <end position="1628"/>
    </location>
</feature>
<dbReference type="KEGG" id="kmr:108241325"/>
<dbReference type="GO" id="GO:0004713">
    <property type="term" value="F:protein tyrosine kinase activity"/>
    <property type="evidence" value="ECO:0007669"/>
    <property type="project" value="TreeGrafter"/>
</dbReference>
<feature type="compositionally biased region" description="Polar residues" evidence="15">
    <location>
        <begin position="617"/>
        <end position="626"/>
    </location>
</feature>
<evidence type="ECO:0000256" key="7">
    <source>
        <dbReference type="ARBA" id="ARBA00022741"/>
    </source>
</evidence>
<keyword evidence="5" id="KW-0808">Transferase</keyword>
<evidence type="ECO:0000256" key="9">
    <source>
        <dbReference type="ARBA" id="ARBA00022840"/>
    </source>
</evidence>
<accession>A0A3Q3FSF2</accession>
<feature type="signal peptide" evidence="16">
    <location>
        <begin position="1"/>
        <end position="20"/>
    </location>
</feature>
<dbReference type="PROSITE" id="PS00109">
    <property type="entry name" value="PROTEIN_KINASE_TYR"/>
    <property type="match status" value="1"/>
</dbReference>
<dbReference type="RefSeq" id="XP_017280861.1">
    <property type="nucleotide sequence ID" value="XM_017425372.1"/>
</dbReference>
<dbReference type="GO" id="GO:0004674">
    <property type="term" value="F:protein serine/threonine kinase activity"/>
    <property type="evidence" value="ECO:0007669"/>
    <property type="project" value="UniProtKB-KW"/>
</dbReference>
<feature type="compositionally biased region" description="Polar residues" evidence="15">
    <location>
        <begin position="1577"/>
        <end position="1586"/>
    </location>
</feature>
<evidence type="ECO:0000256" key="4">
    <source>
        <dbReference type="ARBA" id="ARBA00022553"/>
    </source>
</evidence>
<evidence type="ECO:0000256" key="6">
    <source>
        <dbReference type="ARBA" id="ARBA00022692"/>
    </source>
</evidence>
<dbReference type="InterPro" id="IPR008266">
    <property type="entry name" value="Tyr_kinase_AS"/>
</dbReference>
<dbReference type="PRINTS" id="PR00109">
    <property type="entry name" value="TYRKINASE"/>
</dbReference>
<dbReference type="OrthoDB" id="5973359at2759"/>
<evidence type="ECO:0000256" key="2">
    <source>
        <dbReference type="ARBA" id="ARBA00012513"/>
    </source>
</evidence>
<evidence type="ECO:0000256" key="1">
    <source>
        <dbReference type="ARBA" id="ARBA00004167"/>
    </source>
</evidence>
<feature type="domain" description="Protein kinase" evidence="17">
    <location>
        <begin position="133"/>
        <end position="403"/>
    </location>
</feature>
<feature type="compositionally biased region" description="Basic and acidic residues" evidence="15">
    <location>
        <begin position="1353"/>
        <end position="1366"/>
    </location>
</feature>
<dbReference type="PANTHER" id="PTHR24417:SF9">
    <property type="entry name" value="SERINE_THREONINE-PROTEIN KINASE LMTK1 ISOFORM X1"/>
    <property type="match status" value="1"/>
</dbReference>
<feature type="compositionally biased region" description="Acidic residues" evidence="15">
    <location>
        <begin position="1432"/>
        <end position="1443"/>
    </location>
</feature>
<dbReference type="GeneID" id="108241325"/>
<feature type="compositionally biased region" description="Polar residues" evidence="15">
    <location>
        <begin position="1278"/>
        <end position="1297"/>
    </location>
</feature>
<dbReference type="InterPro" id="IPR000719">
    <property type="entry name" value="Prot_kinase_dom"/>
</dbReference>
<dbReference type="OMA" id="YKWEDED"/>
<keyword evidence="8" id="KW-0418">Kinase</keyword>
<keyword evidence="3" id="KW-0723">Serine/threonine-protein kinase</keyword>
<keyword evidence="10" id="KW-1133">Transmembrane helix</keyword>